<reference evidence="1" key="1">
    <citation type="journal article" date="2023" name="G3 (Bethesda)">
        <title>A reference genome for the long-term kleptoplast-retaining sea slug Elysia crispata morphotype clarki.</title>
        <authorList>
            <person name="Eastman K.E."/>
            <person name="Pendleton A.L."/>
            <person name="Shaikh M.A."/>
            <person name="Suttiyut T."/>
            <person name="Ogas R."/>
            <person name="Tomko P."/>
            <person name="Gavelis G."/>
            <person name="Widhalm J.R."/>
            <person name="Wisecaver J.H."/>
        </authorList>
    </citation>
    <scope>NUCLEOTIDE SEQUENCE</scope>
    <source>
        <strain evidence="1">ECLA1</strain>
    </source>
</reference>
<name>A0AAE1CLN3_9GAST</name>
<keyword evidence="2" id="KW-1185">Reference proteome</keyword>
<dbReference type="Proteomes" id="UP001283361">
    <property type="component" value="Unassembled WGS sequence"/>
</dbReference>
<protein>
    <submittedName>
        <fullName evidence="1">Uncharacterized protein</fullName>
    </submittedName>
</protein>
<dbReference type="AlphaFoldDB" id="A0AAE1CLN3"/>
<proteinExistence type="predicted"/>
<evidence type="ECO:0000313" key="1">
    <source>
        <dbReference type="EMBL" id="KAK3708480.1"/>
    </source>
</evidence>
<organism evidence="1 2">
    <name type="scientific">Elysia crispata</name>
    <name type="common">lettuce slug</name>
    <dbReference type="NCBI Taxonomy" id="231223"/>
    <lineage>
        <taxon>Eukaryota</taxon>
        <taxon>Metazoa</taxon>
        <taxon>Spiralia</taxon>
        <taxon>Lophotrochozoa</taxon>
        <taxon>Mollusca</taxon>
        <taxon>Gastropoda</taxon>
        <taxon>Heterobranchia</taxon>
        <taxon>Euthyneura</taxon>
        <taxon>Panpulmonata</taxon>
        <taxon>Sacoglossa</taxon>
        <taxon>Placobranchoidea</taxon>
        <taxon>Plakobranchidae</taxon>
        <taxon>Elysia</taxon>
    </lineage>
</organism>
<comment type="caution">
    <text evidence="1">The sequence shown here is derived from an EMBL/GenBank/DDBJ whole genome shotgun (WGS) entry which is preliminary data.</text>
</comment>
<dbReference type="EMBL" id="JAWDGP010007694">
    <property type="protein sequence ID" value="KAK3708480.1"/>
    <property type="molecule type" value="Genomic_DNA"/>
</dbReference>
<accession>A0AAE1CLN3</accession>
<sequence>MYGRRSSRDFSYRSPSYDKYGGGLGGHSYGGLASLHVGVSTKSGSSRSILAGSLCACQLFILLQLVPAER</sequence>
<evidence type="ECO:0000313" key="2">
    <source>
        <dbReference type="Proteomes" id="UP001283361"/>
    </source>
</evidence>
<gene>
    <name evidence="1" type="ORF">RRG08_053061</name>
</gene>